<dbReference type="InterPro" id="IPR028098">
    <property type="entry name" value="Glyco_trans_4-like_N"/>
</dbReference>
<keyword evidence="5" id="KW-1185">Reference proteome</keyword>
<evidence type="ECO:0000259" key="2">
    <source>
        <dbReference type="Pfam" id="PF00534"/>
    </source>
</evidence>
<sequence length="339" mass="38449">MQLNLIFRKPYPTAFSIERLFDQLAVEYRRQGVTVNRLELPHYNNTLPNLRKNNQWAGTQVHEEADGQGPTINHITGDVNSVIFSLRRPTVITIHDCNPLLRFPKWHPRYWFYRWCIFEWPARRAAAVTVISEKTRQELLTLTSCSPGNIHLIPNCVDPAFTYRPKAFNTAYPTILQIGVKDNKNLLRLTRALEGLPCRLEIVGQPRPQDIALLDELAIDYHWATGLSDAEVRQRYIDCDLLAFVSTYEGFGLPILEAQVTGRAVLTSALSPHREVAGTREGAVMVDPYSVQAIRAGLDRLIHDDQLRSDLIANGRANAAQYSIAAVAQQYIDLYTKLS</sequence>
<name>A0ABN8F8Q2_9BACT</name>
<dbReference type="Gene3D" id="3.40.50.2000">
    <property type="entry name" value="Glycogen Phosphorylase B"/>
    <property type="match status" value="2"/>
</dbReference>
<accession>A0ABN8F8Q2</accession>
<dbReference type="InterPro" id="IPR001296">
    <property type="entry name" value="Glyco_trans_1"/>
</dbReference>
<proteinExistence type="predicted"/>
<organism evidence="4 5">
    <name type="scientific">Neolewinella maritima</name>
    <dbReference type="NCBI Taxonomy" id="1383882"/>
    <lineage>
        <taxon>Bacteria</taxon>
        <taxon>Pseudomonadati</taxon>
        <taxon>Bacteroidota</taxon>
        <taxon>Saprospiria</taxon>
        <taxon>Saprospirales</taxon>
        <taxon>Lewinellaceae</taxon>
        <taxon>Neolewinella</taxon>
    </lineage>
</organism>
<evidence type="ECO:0000259" key="3">
    <source>
        <dbReference type="Pfam" id="PF13439"/>
    </source>
</evidence>
<feature type="domain" description="Glycosyl transferase family 1" evidence="2">
    <location>
        <begin position="168"/>
        <end position="316"/>
    </location>
</feature>
<dbReference type="EC" id="2.4.1.250" evidence="4"/>
<dbReference type="Proteomes" id="UP000837803">
    <property type="component" value="Unassembled WGS sequence"/>
</dbReference>
<dbReference type="Pfam" id="PF00534">
    <property type="entry name" value="Glycos_transf_1"/>
    <property type="match status" value="1"/>
</dbReference>
<dbReference type="RefSeq" id="WP_238751184.1">
    <property type="nucleotide sequence ID" value="NZ_CAKLPZ010000002.1"/>
</dbReference>
<evidence type="ECO:0000313" key="4">
    <source>
        <dbReference type="EMBL" id="CAH1001337.1"/>
    </source>
</evidence>
<reference evidence="4" key="1">
    <citation type="submission" date="2021-12" db="EMBL/GenBank/DDBJ databases">
        <authorList>
            <person name="Rodrigo-Torres L."/>
            <person name="Arahal R. D."/>
            <person name="Lucena T."/>
        </authorList>
    </citation>
    <scope>NUCLEOTIDE SEQUENCE</scope>
    <source>
        <strain evidence="4">CECT 8419</strain>
    </source>
</reference>
<evidence type="ECO:0000256" key="1">
    <source>
        <dbReference type="ARBA" id="ARBA00022679"/>
    </source>
</evidence>
<feature type="domain" description="Glycosyltransferase subfamily 4-like N-terminal" evidence="3">
    <location>
        <begin position="36"/>
        <end position="160"/>
    </location>
</feature>
<comment type="caution">
    <text evidence="4">The sequence shown here is derived from an EMBL/GenBank/DDBJ whole genome shotgun (WGS) entry which is preliminary data.</text>
</comment>
<dbReference type="GO" id="GO:0102710">
    <property type="term" value="F:D-inositol-3-phosphate glycosyltransferase activity"/>
    <property type="evidence" value="ECO:0007669"/>
    <property type="project" value="UniProtKB-EC"/>
</dbReference>
<keyword evidence="1 4" id="KW-0808">Transferase</keyword>
<dbReference type="PANTHER" id="PTHR46401:SF2">
    <property type="entry name" value="GLYCOSYLTRANSFERASE WBBK-RELATED"/>
    <property type="match status" value="1"/>
</dbReference>
<dbReference type="SUPFAM" id="SSF53756">
    <property type="entry name" value="UDP-Glycosyltransferase/glycogen phosphorylase"/>
    <property type="match status" value="1"/>
</dbReference>
<dbReference type="Pfam" id="PF13439">
    <property type="entry name" value="Glyco_transf_4"/>
    <property type="match status" value="1"/>
</dbReference>
<dbReference type="CDD" id="cd03809">
    <property type="entry name" value="GT4_MtfB-like"/>
    <property type="match status" value="1"/>
</dbReference>
<protein>
    <submittedName>
        <fullName evidence="4">D-inositol-3-phosphate glycosyltransferase</fullName>
        <ecNumber evidence="4">2.4.1.250</ecNumber>
    </submittedName>
</protein>
<keyword evidence="4" id="KW-0328">Glycosyltransferase</keyword>
<gene>
    <name evidence="4" type="primary">mshA_3</name>
    <name evidence="4" type="ORF">LEM8419_02238</name>
</gene>
<dbReference type="PANTHER" id="PTHR46401">
    <property type="entry name" value="GLYCOSYLTRANSFERASE WBBK-RELATED"/>
    <property type="match status" value="1"/>
</dbReference>
<evidence type="ECO:0000313" key="5">
    <source>
        <dbReference type="Proteomes" id="UP000837803"/>
    </source>
</evidence>
<dbReference type="EMBL" id="CAKLPZ010000002">
    <property type="protein sequence ID" value="CAH1001337.1"/>
    <property type="molecule type" value="Genomic_DNA"/>
</dbReference>